<dbReference type="EMBL" id="JALJOT010000012">
    <property type="protein sequence ID" value="KAK9904930.1"/>
    <property type="molecule type" value="Genomic_DNA"/>
</dbReference>
<feature type="region of interest" description="Disordered" evidence="1">
    <location>
        <begin position="726"/>
        <end position="797"/>
    </location>
</feature>
<protein>
    <submittedName>
        <fullName evidence="2">Uncharacterized protein</fullName>
    </submittedName>
</protein>
<gene>
    <name evidence="2" type="ORF">WJX75_005870</name>
</gene>
<comment type="caution">
    <text evidence="2">The sequence shown here is derived from an EMBL/GenBank/DDBJ whole genome shotgun (WGS) entry which is preliminary data.</text>
</comment>
<feature type="compositionally biased region" description="Polar residues" evidence="1">
    <location>
        <begin position="784"/>
        <end position="797"/>
    </location>
</feature>
<feature type="compositionally biased region" description="Basic and acidic residues" evidence="1">
    <location>
        <begin position="335"/>
        <end position="387"/>
    </location>
</feature>
<feature type="compositionally biased region" description="Basic and acidic residues" evidence="1">
    <location>
        <begin position="250"/>
        <end position="314"/>
    </location>
</feature>
<feature type="region of interest" description="Disordered" evidence="1">
    <location>
        <begin position="471"/>
        <end position="505"/>
    </location>
</feature>
<evidence type="ECO:0000256" key="1">
    <source>
        <dbReference type="SAM" id="MobiDB-lite"/>
    </source>
</evidence>
<organism evidence="2 3">
    <name type="scientific">Coccomyxa subellipsoidea</name>
    <dbReference type="NCBI Taxonomy" id="248742"/>
    <lineage>
        <taxon>Eukaryota</taxon>
        <taxon>Viridiplantae</taxon>
        <taxon>Chlorophyta</taxon>
        <taxon>core chlorophytes</taxon>
        <taxon>Trebouxiophyceae</taxon>
        <taxon>Trebouxiophyceae incertae sedis</taxon>
        <taxon>Coccomyxaceae</taxon>
        <taxon>Coccomyxa</taxon>
    </lineage>
</organism>
<name>A0ABR2YGY9_9CHLO</name>
<feature type="compositionally biased region" description="Low complexity" evidence="1">
    <location>
        <begin position="401"/>
        <end position="415"/>
    </location>
</feature>
<accession>A0ABR2YGY9</accession>
<proteinExistence type="predicted"/>
<dbReference type="Proteomes" id="UP001491310">
    <property type="component" value="Unassembled WGS sequence"/>
</dbReference>
<evidence type="ECO:0000313" key="2">
    <source>
        <dbReference type="EMBL" id="KAK9904930.1"/>
    </source>
</evidence>
<feature type="compositionally biased region" description="Basic and acidic residues" evidence="1">
    <location>
        <begin position="179"/>
        <end position="239"/>
    </location>
</feature>
<feature type="compositionally biased region" description="Low complexity" evidence="1">
    <location>
        <begin position="122"/>
        <end position="135"/>
    </location>
</feature>
<keyword evidence="3" id="KW-1185">Reference proteome</keyword>
<reference evidence="2 3" key="1">
    <citation type="journal article" date="2024" name="Nat. Commun.">
        <title>Phylogenomics reveals the evolutionary origins of lichenization in chlorophyte algae.</title>
        <authorList>
            <person name="Puginier C."/>
            <person name="Libourel C."/>
            <person name="Otte J."/>
            <person name="Skaloud P."/>
            <person name="Haon M."/>
            <person name="Grisel S."/>
            <person name="Petersen M."/>
            <person name="Berrin J.G."/>
            <person name="Delaux P.M."/>
            <person name="Dal Grande F."/>
            <person name="Keller J."/>
        </authorList>
    </citation>
    <scope>NUCLEOTIDE SEQUENCE [LARGE SCALE GENOMIC DNA]</scope>
    <source>
        <strain evidence="2 3">SAG 216-7</strain>
    </source>
</reference>
<feature type="region of interest" description="Disordered" evidence="1">
    <location>
        <begin position="108"/>
        <end position="154"/>
    </location>
</feature>
<evidence type="ECO:0000313" key="3">
    <source>
        <dbReference type="Proteomes" id="UP001491310"/>
    </source>
</evidence>
<sequence>MQTADFTAQNGSLNNCSNDQSLAALKLAGGTAPKPKYKLTGIKIGGKQVALPKAATPPPPAPLPEYLTKLVLVVKKANKLLKKPLQPLPDALLTPPAALPLLTPTHREGAATSGRAMRELKGSSGSKAASMSGGKRPAEEVCGPSPKRHKPASAGELAINLARLDSVREDGEIKGERALRDARAEERERDRSGRRTPERYARGSSREERDRERSHARDTERRRDDDDHRSRRRSDEYYRMHNWKYTSRPKSRESYQERDAEDDRRRRDRTLDRGRSIEEERRRRGLERERERQEERRRRDDRERGSGRHSYDYRRRSRSRERSRSRRLPSRARSRGAEDHRRDRSREQRTRSPSRDRYRPSERRSRDTTPERRQDRRSAEQEARAPKESPAAEEPSQACKTQTTAPGAMAPPTATTADKAAGLTQEAAGLEPQEATAMVIDELVSVARSAHAAPETPSRAARAQPIPASISAHQAQLSERKPASIQADQGGLPAPANAVKGSNSPNNLSDAARAFATALRASIESQAQEGGDTSAELHKQVASRKRLAKMFVEKGLEYERQLEALVAAGAEVEDRGKLLREMCSATSEGIMLTLKAQVHFLRWAAVGERMITQGRGLEWVAAVQDPAALVAKGMQPKHVLANEYQTFLAELQLRDTRQLFGIAKARFQRAAVGNPSEKPFLSKSLQFVELARLFAMRLEMVTAVRTNAFQAPSLKQHENGLRSVEDAHRHAQRLARQQPQLQLQQQRGAPRGGQQPSPRGFPGVAGPSKQPVDAGETFQRPSPGDSNNSETTASTPPTVQGLQQYIVGAVPAGMPGLPPLQALAKADPSAYVIPPQLARSQEVLLNSHRRFMTAYDLAASREIQLMLLTMMEDGNAATSRAAALVSAMGVDAALMDVMAVPTLGRQCLEGLRALRDSLGLSPAQSAA</sequence>
<feature type="compositionally biased region" description="Low complexity" evidence="1">
    <location>
        <begin position="734"/>
        <end position="756"/>
    </location>
</feature>
<feature type="compositionally biased region" description="Basic residues" evidence="1">
    <location>
        <begin position="315"/>
        <end position="334"/>
    </location>
</feature>
<feature type="region of interest" description="Disordered" evidence="1">
    <location>
        <begin position="179"/>
        <end position="415"/>
    </location>
</feature>